<keyword evidence="5 6" id="KW-0472">Membrane</keyword>
<dbReference type="RefSeq" id="WP_129219672.1">
    <property type="nucleotide sequence ID" value="NZ_QYBC01000010.1"/>
</dbReference>
<dbReference type="GO" id="GO:0005886">
    <property type="term" value="C:plasma membrane"/>
    <property type="evidence" value="ECO:0007669"/>
    <property type="project" value="TreeGrafter"/>
</dbReference>
<sequence>MTIEAVSMTTDASATRTLYSKVMWRIMPLLLACYIGAYLDRVNVGFAKLQMLKDLGLSETVYGLGAGMFFVGYVIFEIPSNMLMMRVGPRAWIGRILITWGIISALTLVTTSANMFYALRFLLGAAEAGFIPAIIYYLMIWFPSSQRGKASALFLAGIPLSGVIGGPLSGWLMSALDGKAGLAGWQWMFLVEGLPAVILGILCFVHLDNSIDAARWLTTAEKDKIRADVVAESRDKPLVSARDGLLDRRVWILSFTYFFFTMGLYGVSFWLPSIIKDSGVRDPLSVGLLTAIPYTGAFVTMILVGRSSDRHRERRWHLALPALVGAAGLVVSVIYSQNTVVALAALTVASSGILTCVPQFYVLPPAILTGAAAAMGLAVANSVGSVAGFISPYLLGYVKDLTGSTNAGVLVLSVALIIGAAMVFVTPARMVNR</sequence>
<name>A0A4Q2RB47_9HYPH</name>
<comment type="caution">
    <text evidence="8">The sequence shown here is derived from an EMBL/GenBank/DDBJ whole genome shotgun (WGS) entry which is preliminary data.</text>
</comment>
<evidence type="ECO:0000313" key="9">
    <source>
        <dbReference type="Proteomes" id="UP000289411"/>
    </source>
</evidence>
<dbReference type="EMBL" id="QYBC01000010">
    <property type="protein sequence ID" value="RYB04399.1"/>
    <property type="molecule type" value="Genomic_DNA"/>
</dbReference>
<dbReference type="GO" id="GO:0022857">
    <property type="term" value="F:transmembrane transporter activity"/>
    <property type="evidence" value="ECO:0007669"/>
    <property type="project" value="InterPro"/>
</dbReference>
<feature type="transmembrane region" description="Helical" evidence="6">
    <location>
        <begin position="341"/>
        <end position="363"/>
    </location>
</feature>
<evidence type="ECO:0000259" key="7">
    <source>
        <dbReference type="PROSITE" id="PS50850"/>
    </source>
</evidence>
<dbReference type="FunFam" id="1.20.1250.20:FF:000018">
    <property type="entry name" value="MFS transporter permease"/>
    <property type="match status" value="1"/>
</dbReference>
<dbReference type="Proteomes" id="UP000289411">
    <property type="component" value="Unassembled WGS sequence"/>
</dbReference>
<dbReference type="SUPFAM" id="SSF103473">
    <property type="entry name" value="MFS general substrate transporter"/>
    <property type="match status" value="1"/>
</dbReference>
<organism evidence="8 9">
    <name type="scientific">Lichenibacterium ramalinae</name>
    <dbReference type="NCBI Taxonomy" id="2316527"/>
    <lineage>
        <taxon>Bacteria</taxon>
        <taxon>Pseudomonadati</taxon>
        <taxon>Pseudomonadota</taxon>
        <taxon>Alphaproteobacteria</taxon>
        <taxon>Hyphomicrobiales</taxon>
        <taxon>Lichenihabitantaceae</taxon>
        <taxon>Lichenibacterium</taxon>
    </lineage>
</organism>
<keyword evidence="9" id="KW-1185">Reference proteome</keyword>
<dbReference type="OrthoDB" id="9773957at2"/>
<feature type="transmembrane region" description="Helical" evidence="6">
    <location>
        <begin position="152"/>
        <end position="173"/>
    </location>
</feature>
<dbReference type="InterPro" id="IPR036259">
    <property type="entry name" value="MFS_trans_sf"/>
</dbReference>
<feature type="transmembrane region" description="Helical" evidence="6">
    <location>
        <begin position="185"/>
        <end position="207"/>
    </location>
</feature>
<keyword evidence="3 6" id="KW-0812">Transmembrane</keyword>
<gene>
    <name evidence="8" type="ORF">D3272_13200</name>
</gene>
<feature type="transmembrane region" description="Helical" evidence="6">
    <location>
        <begin position="92"/>
        <end position="111"/>
    </location>
</feature>
<accession>A0A4Q2RB47</accession>
<evidence type="ECO:0000256" key="3">
    <source>
        <dbReference type="ARBA" id="ARBA00022692"/>
    </source>
</evidence>
<dbReference type="PANTHER" id="PTHR43791:SF36">
    <property type="entry name" value="TRANSPORTER, PUTATIVE (AFU_ORTHOLOGUE AFUA_6G08340)-RELATED"/>
    <property type="match status" value="1"/>
</dbReference>
<dbReference type="CDD" id="cd17319">
    <property type="entry name" value="MFS_ExuT_GudP_like"/>
    <property type="match status" value="1"/>
</dbReference>
<proteinExistence type="predicted"/>
<evidence type="ECO:0000256" key="6">
    <source>
        <dbReference type="SAM" id="Phobius"/>
    </source>
</evidence>
<feature type="transmembrane region" description="Helical" evidence="6">
    <location>
        <begin position="316"/>
        <end position="335"/>
    </location>
</feature>
<keyword evidence="2" id="KW-0813">Transport</keyword>
<evidence type="ECO:0000313" key="8">
    <source>
        <dbReference type="EMBL" id="RYB04399.1"/>
    </source>
</evidence>
<dbReference type="Pfam" id="PF07690">
    <property type="entry name" value="MFS_1"/>
    <property type="match status" value="1"/>
</dbReference>
<evidence type="ECO:0000256" key="5">
    <source>
        <dbReference type="ARBA" id="ARBA00023136"/>
    </source>
</evidence>
<feature type="transmembrane region" description="Helical" evidence="6">
    <location>
        <begin position="250"/>
        <end position="271"/>
    </location>
</feature>
<feature type="transmembrane region" description="Helical" evidence="6">
    <location>
        <begin position="370"/>
        <end position="395"/>
    </location>
</feature>
<dbReference type="InterPro" id="IPR011701">
    <property type="entry name" value="MFS"/>
</dbReference>
<evidence type="ECO:0000256" key="1">
    <source>
        <dbReference type="ARBA" id="ARBA00004141"/>
    </source>
</evidence>
<dbReference type="PANTHER" id="PTHR43791">
    <property type="entry name" value="PERMEASE-RELATED"/>
    <property type="match status" value="1"/>
</dbReference>
<dbReference type="PROSITE" id="PS50850">
    <property type="entry name" value="MFS"/>
    <property type="match status" value="1"/>
</dbReference>
<feature type="transmembrane region" description="Helical" evidence="6">
    <location>
        <begin position="60"/>
        <end position="80"/>
    </location>
</feature>
<dbReference type="AlphaFoldDB" id="A0A4Q2RB47"/>
<evidence type="ECO:0000256" key="2">
    <source>
        <dbReference type="ARBA" id="ARBA00022448"/>
    </source>
</evidence>
<comment type="subcellular location">
    <subcellularLocation>
        <location evidence="1">Membrane</location>
        <topology evidence="1">Multi-pass membrane protein</topology>
    </subcellularLocation>
</comment>
<feature type="transmembrane region" description="Helical" evidence="6">
    <location>
        <begin position="22"/>
        <end position="40"/>
    </location>
</feature>
<dbReference type="InterPro" id="IPR020846">
    <property type="entry name" value="MFS_dom"/>
</dbReference>
<evidence type="ECO:0000256" key="4">
    <source>
        <dbReference type="ARBA" id="ARBA00022989"/>
    </source>
</evidence>
<feature type="domain" description="Major facilitator superfamily (MFS) profile" evidence="7">
    <location>
        <begin position="26"/>
        <end position="431"/>
    </location>
</feature>
<feature type="transmembrane region" description="Helical" evidence="6">
    <location>
        <begin position="407"/>
        <end position="425"/>
    </location>
</feature>
<reference evidence="8 9" key="2">
    <citation type="submission" date="2019-02" db="EMBL/GenBank/DDBJ databases">
        <title>'Lichenibacterium ramalinii' gen. nov. sp. nov., 'Lichenibacterium minor' gen. nov. sp. nov.</title>
        <authorList>
            <person name="Pankratov T."/>
        </authorList>
    </citation>
    <scope>NUCLEOTIDE SEQUENCE [LARGE SCALE GENOMIC DNA]</scope>
    <source>
        <strain evidence="8 9">RmlP001</strain>
    </source>
</reference>
<keyword evidence="4 6" id="KW-1133">Transmembrane helix</keyword>
<dbReference type="Gene3D" id="1.20.1250.20">
    <property type="entry name" value="MFS general substrate transporter like domains"/>
    <property type="match status" value="2"/>
</dbReference>
<reference evidence="8 9" key="1">
    <citation type="submission" date="2018-09" db="EMBL/GenBank/DDBJ databases">
        <authorList>
            <person name="Grouzdev D.S."/>
            <person name="Krutkina M.S."/>
        </authorList>
    </citation>
    <scope>NUCLEOTIDE SEQUENCE [LARGE SCALE GENOMIC DNA]</scope>
    <source>
        <strain evidence="8 9">RmlP001</strain>
    </source>
</reference>
<feature type="transmembrane region" description="Helical" evidence="6">
    <location>
        <begin position="283"/>
        <end position="304"/>
    </location>
</feature>
<protein>
    <submittedName>
        <fullName evidence="8">MFS transporter</fullName>
    </submittedName>
</protein>
<feature type="transmembrane region" description="Helical" evidence="6">
    <location>
        <begin position="117"/>
        <end position="140"/>
    </location>
</feature>